<dbReference type="AlphaFoldDB" id="A0AA86PUN6"/>
<dbReference type="EMBL" id="CATOUU010000759">
    <property type="protein sequence ID" value="CAI9946246.1"/>
    <property type="molecule type" value="Genomic_DNA"/>
</dbReference>
<evidence type="ECO:0000313" key="2">
    <source>
        <dbReference type="EMBL" id="CAL6070832.1"/>
    </source>
</evidence>
<reference evidence="2 3" key="2">
    <citation type="submission" date="2024-07" db="EMBL/GenBank/DDBJ databases">
        <authorList>
            <person name="Akdeniz Z."/>
        </authorList>
    </citation>
    <scope>NUCLEOTIDE SEQUENCE [LARGE SCALE GENOMIC DNA]</scope>
</reference>
<evidence type="ECO:0000313" key="1">
    <source>
        <dbReference type="EMBL" id="CAI9946246.1"/>
    </source>
</evidence>
<evidence type="ECO:0000313" key="3">
    <source>
        <dbReference type="Proteomes" id="UP001642409"/>
    </source>
</evidence>
<accession>A0AA86PUN6</accession>
<keyword evidence="3" id="KW-1185">Reference proteome</keyword>
<gene>
    <name evidence="1" type="ORF">HINF_LOCUS33891</name>
    <name evidence="2" type="ORF">HINF_LOCUS54849</name>
</gene>
<reference evidence="1" key="1">
    <citation type="submission" date="2023-06" db="EMBL/GenBank/DDBJ databases">
        <authorList>
            <person name="Kurt Z."/>
        </authorList>
    </citation>
    <scope>NUCLEOTIDE SEQUENCE</scope>
</reference>
<comment type="caution">
    <text evidence="1">The sequence shown here is derived from an EMBL/GenBank/DDBJ whole genome shotgun (WGS) entry which is preliminary data.</text>
</comment>
<sequence>MFQKAGPCAGECAAQALFSQRHPNLQRESCFLVFEVDYIIIARFTQLCSEKLMCLHSSAGQSVRLLTARSTVQSRLEATIFIKSKYIKNIQFNSLNKFMLHVINNIYSQYCRLSKIVLTPKLTS</sequence>
<protein>
    <submittedName>
        <fullName evidence="2">Hypothetical_protein</fullName>
    </submittedName>
</protein>
<dbReference type="EMBL" id="CAXDID020000287">
    <property type="protein sequence ID" value="CAL6070832.1"/>
    <property type="molecule type" value="Genomic_DNA"/>
</dbReference>
<name>A0AA86PUN6_9EUKA</name>
<proteinExistence type="predicted"/>
<dbReference type="Proteomes" id="UP001642409">
    <property type="component" value="Unassembled WGS sequence"/>
</dbReference>
<organism evidence="1">
    <name type="scientific">Hexamita inflata</name>
    <dbReference type="NCBI Taxonomy" id="28002"/>
    <lineage>
        <taxon>Eukaryota</taxon>
        <taxon>Metamonada</taxon>
        <taxon>Diplomonadida</taxon>
        <taxon>Hexamitidae</taxon>
        <taxon>Hexamitinae</taxon>
        <taxon>Hexamita</taxon>
    </lineage>
</organism>